<dbReference type="AlphaFoldDB" id="A0AAP8U760"/>
<name>A0AAP8U760_BRELA</name>
<evidence type="ECO:0000313" key="2">
    <source>
        <dbReference type="Proteomes" id="UP000239759"/>
    </source>
</evidence>
<dbReference type="RefSeq" id="WP_104030316.1">
    <property type="nucleotide sequence ID" value="NZ_PRKQ01000001.1"/>
</dbReference>
<dbReference type="EMBL" id="PRKQ01000001">
    <property type="protein sequence ID" value="PPB12915.1"/>
    <property type="molecule type" value="Genomic_DNA"/>
</dbReference>
<dbReference type="Proteomes" id="UP000239759">
    <property type="component" value="Unassembled WGS sequence"/>
</dbReference>
<sequence length="117" mass="13789">MMDDIHIYLPNGMRVVIVEPTDRFERMEFAFKGCLQERKWHGWSTISSCGISDINITKLDKYINKMICGLITRYEHKLKEKQANIQLQAKYHGKVLTELELQMIRENKINSNGEIMK</sequence>
<organism evidence="1 2">
    <name type="scientific">Brevibacillus laterosporus</name>
    <name type="common">Bacillus laterosporus</name>
    <dbReference type="NCBI Taxonomy" id="1465"/>
    <lineage>
        <taxon>Bacteria</taxon>
        <taxon>Bacillati</taxon>
        <taxon>Bacillota</taxon>
        <taxon>Bacilli</taxon>
        <taxon>Bacillales</taxon>
        <taxon>Paenibacillaceae</taxon>
        <taxon>Brevibacillus</taxon>
    </lineage>
</organism>
<reference evidence="1 2" key="1">
    <citation type="submission" date="2018-02" db="EMBL/GenBank/DDBJ databases">
        <title>Comparative analysis of genomes of three Brevibacillus laterosporus strains producers of potent antimicrobials isolated from silage.</title>
        <authorList>
            <person name="Kojic M."/>
            <person name="Miljkovic M."/>
            <person name="Studholme D."/>
            <person name="Filipic B."/>
        </authorList>
    </citation>
    <scope>NUCLEOTIDE SEQUENCE [LARGE SCALE GENOMIC DNA]</scope>
    <source>
        <strain evidence="1 2">BGSP11</strain>
    </source>
</reference>
<protein>
    <submittedName>
        <fullName evidence="1">Uncharacterized protein</fullName>
    </submittedName>
</protein>
<evidence type="ECO:0000313" key="1">
    <source>
        <dbReference type="EMBL" id="PPB12915.1"/>
    </source>
</evidence>
<gene>
    <name evidence="1" type="ORF">C4A77_00585</name>
</gene>
<comment type="caution">
    <text evidence="1">The sequence shown here is derived from an EMBL/GenBank/DDBJ whole genome shotgun (WGS) entry which is preliminary data.</text>
</comment>
<accession>A0AAP8U760</accession>
<proteinExistence type="predicted"/>